<comment type="function">
    <text evidence="9">Part of the tripartite ATP-independent periplasmic (TRAP) transport system.</text>
</comment>
<evidence type="ECO:0000256" key="1">
    <source>
        <dbReference type="ARBA" id="ARBA00004429"/>
    </source>
</evidence>
<evidence type="ECO:0000256" key="4">
    <source>
        <dbReference type="ARBA" id="ARBA00022519"/>
    </source>
</evidence>
<comment type="subunit">
    <text evidence="9">The complex comprises the extracytoplasmic solute receptor protein and the two transmembrane proteins.</text>
</comment>
<dbReference type="PANTHER" id="PTHR35011:SF4">
    <property type="entry name" value="SLL1102 PROTEIN"/>
    <property type="match status" value="1"/>
</dbReference>
<dbReference type="Proteomes" id="UP001303946">
    <property type="component" value="Chromosome"/>
</dbReference>
<keyword evidence="12" id="KW-1185">Reference proteome</keyword>
<evidence type="ECO:0000256" key="7">
    <source>
        <dbReference type="ARBA" id="ARBA00023136"/>
    </source>
</evidence>
<proteinExistence type="inferred from homology"/>
<dbReference type="InterPro" id="IPR007387">
    <property type="entry name" value="TRAP_DctQ"/>
</dbReference>
<evidence type="ECO:0000256" key="5">
    <source>
        <dbReference type="ARBA" id="ARBA00022692"/>
    </source>
</evidence>
<keyword evidence="2 9" id="KW-0813">Transport</keyword>
<evidence type="ECO:0000256" key="9">
    <source>
        <dbReference type="RuleBase" id="RU369079"/>
    </source>
</evidence>
<evidence type="ECO:0000313" key="11">
    <source>
        <dbReference type="EMBL" id="WOB10365.1"/>
    </source>
</evidence>
<keyword evidence="3" id="KW-1003">Cell membrane</keyword>
<feature type="transmembrane region" description="Helical" evidence="9">
    <location>
        <begin position="91"/>
        <end position="118"/>
    </location>
</feature>
<feature type="domain" description="Tripartite ATP-independent periplasmic transporters DctQ component" evidence="10">
    <location>
        <begin position="30"/>
        <end position="161"/>
    </location>
</feature>
<keyword evidence="7 9" id="KW-0472">Membrane</keyword>
<dbReference type="PANTHER" id="PTHR35011">
    <property type="entry name" value="2,3-DIKETO-L-GULONATE TRAP TRANSPORTER SMALL PERMEASE PROTEIN YIAM"/>
    <property type="match status" value="1"/>
</dbReference>
<accession>A0ABZ0D4W5</accession>
<comment type="similarity">
    <text evidence="8 9">Belongs to the TRAP transporter small permease family.</text>
</comment>
<feature type="transmembrane region" description="Helical" evidence="9">
    <location>
        <begin position="138"/>
        <end position="158"/>
    </location>
</feature>
<evidence type="ECO:0000313" key="12">
    <source>
        <dbReference type="Proteomes" id="UP001303946"/>
    </source>
</evidence>
<evidence type="ECO:0000256" key="8">
    <source>
        <dbReference type="ARBA" id="ARBA00038436"/>
    </source>
</evidence>
<gene>
    <name evidence="11" type="ORF">RXV79_09950</name>
</gene>
<evidence type="ECO:0000259" key="10">
    <source>
        <dbReference type="Pfam" id="PF04290"/>
    </source>
</evidence>
<reference evidence="11 12" key="1">
    <citation type="submission" date="2023-10" db="EMBL/GenBank/DDBJ databases">
        <title>Bacteria for the degradation of biodegradable plastic PBAT(Polybutylene adipate terephthalate).</title>
        <authorList>
            <person name="Weon H.-Y."/>
            <person name="Yeon J."/>
        </authorList>
    </citation>
    <scope>NUCLEOTIDE SEQUENCE [LARGE SCALE GENOMIC DNA]</scope>
    <source>
        <strain evidence="11 12">SBD 7-3</strain>
    </source>
</reference>
<comment type="caution">
    <text evidence="9">Lacks conserved residue(s) required for the propagation of feature annotation.</text>
</comment>
<organism evidence="11 12">
    <name type="scientific">Piscinibacter gummiphilus</name>
    <dbReference type="NCBI Taxonomy" id="946333"/>
    <lineage>
        <taxon>Bacteria</taxon>
        <taxon>Pseudomonadati</taxon>
        <taxon>Pseudomonadota</taxon>
        <taxon>Betaproteobacteria</taxon>
        <taxon>Burkholderiales</taxon>
        <taxon>Sphaerotilaceae</taxon>
        <taxon>Piscinibacter</taxon>
    </lineage>
</organism>
<protein>
    <recommendedName>
        <fullName evidence="9">TRAP transporter small permease protein</fullName>
    </recommendedName>
</protein>
<feature type="transmembrane region" description="Helical" evidence="9">
    <location>
        <begin position="53"/>
        <end position="71"/>
    </location>
</feature>
<keyword evidence="4 9" id="KW-0997">Cell inner membrane</keyword>
<keyword evidence="6 9" id="KW-1133">Transmembrane helix</keyword>
<sequence>MSPLLSLSRWIDRFSEFIGRWVAWLVLAAVLISAANAVVRKAFNTSSNAFLEIQWYLFAGVFLLAAGYTLLRQEHVKIDVIVGRFSKRVQIWVDIVGLAFFLLPFVVVVFSMVMPLVLSAYHSGEVSPNAGGLIRWPVYALLPLGLLLLGIQAISELIKRVAFLKGMIPDPTLKAGAKSAEEELAEFLLQKEVAAREQALVKGGDK</sequence>
<keyword evidence="5 9" id="KW-0812">Transmembrane</keyword>
<dbReference type="RefSeq" id="WP_316703273.1">
    <property type="nucleotide sequence ID" value="NZ_CP136336.1"/>
</dbReference>
<evidence type="ECO:0000256" key="2">
    <source>
        <dbReference type="ARBA" id="ARBA00022448"/>
    </source>
</evidence>
<dbReference type="InterPro" id="IPR055348">
    <property type="entry name" value="DctQ"/>
</dbReference>
<evidence type="ECO:0000256" key="3">
    <source>
        <dbReference type="ARBA" id="ARBA00022475"/>
    </source>
</evidence>
<dbReference type="Pfam" id="PF04290">
    <property type="entry name" value="DctQ"/>
    <property type="match status" value="1"/>
</dbReference>
<comment type="subcellular location">
    <subcellularLocation>
        <location evidence="1 9">Cell inner membrane</location>
        <topology evidence="1 9">Multi-pass membrane protein</topology>
    </subcellularLocation>
</comment>
<evidence type="ECO:0000256" key="6">
    <source>
        <dbReference type="ARBA" id="ARBA00022989"/>
    </source>
</evidence>
<name>A0ABZ0D4W5_9BURK</name>
<dbReference type="EMBL" id="CP136336">
    <property type="protein sequence ID" value="WOB10365.1"/>
    <property type="molecule type" value="Genomic_DNA"/>
</dbReference>